<protein>
    <submittedName>
        <fullName evidence="15">Leukemia inhibitory factor receptor-like isoform X1</fullName>
    </submittedName>
</protein>
<dbReference type="KEGG" id="pmrn:116953974"/>
<dbReference type="RefSeq" id="XP_032830211.1">
    <property type="nucleotide sequence ID" value="XM_032974320.1"/>
</dbReference>
<evidence type="ECO:0000256" key="3">
    <source>
        <dbReference type="ARBA" id="ARBA00022692"/>
    </source>
</evidence>
<feature type="region of interest" description="Disordered" evidence="10">
    <location>
        <begin position="805"/>
        <end position="831"/>
    </location>
</feature>
<evidence type="ECO:0000259" key="13">
    <source>
        <dbReference type="PROSITE" id="PS50853"/>
    </source>
</evidence>
<evidence type="ECO:0000256" key="1">
    <source>
        <dbReference type="ARBA" id="ARBA00004479"/>
    </source>
</evidence>
<name>A0AAJ7XDA3_PETMA</name>
<dbReference type="PANTHER" id="PTHR48423:SF1">
    <property type="entry name" value="INTERLEUKIN-27 RECEPTOR SUBUNIT ALPHA"/>
    <property type="match status" value="1"/>
</dbReference>
<dbReference type="Proteomes" id="UP001318040">
    <property type="component" value="Chromosome 53"/>
</dbReference>
<dbReference type="SUPFAM" id="SSF49265">
    <property type="entry name" value="Fibronectin type III"/>
    <property type="match status" value="2"/>
</dbReference>
<dbReference type="CDD" id="cd00063">
    <property type="entry name" value="FN3"/>
    <property type="match status" value="1"/>
</dbReference>
<comment type="similarity">
    <text evidence="2">Belongs to the type I cytokine receptor family. Type 2 subfamily.</text>
</comment>
<dbReference type="InterPro" id="IPR036116">
    <property type="entry name" value="FN3_sf"/>
</dbReference>
<dbReference type="SMART" id="SM00060">
    <property type="entry name" value="FN3"/>
    <property type="match status" value="4"/>
</dbReference>
<organism evidence="14 15">
    <name type="scientific">Petromyzon marinus</name>
    <name type="common">Sea lamprey</name>
    <dbReference type="NCBI Taxonomy" id="7757"/>
    <lineage>
        <taxon>Eukaryota</taxon>
        <taxon>Metazoa</taxon>
        <taxon>Chordata</taxon>
        <taxon>Craniata</taxon>
        <taxon>Vertebrata</taxon>
        <taxon>Cyclostomata</taxon>
        <taxon>Hyperoartia</taxon>
        <taxon>Petromyzontiformes</taxon>
        <taxon>Petromyzontidae</taxon>
        <taxon>Petromyzon</taxon>
    </lineage>
</organism>
<evidence type="ECO:0000256" key="5">
    <source>
        <dbReference type="ARBA" id="ARBA00022737"/>
    </source>
</evidence>
<evidence type="ECO:0000256" key="4">
    <source>
        <dbReference type="ARBA" id="ARBA00022729"/>
    </source>
</evidence>
<evidence type="ECO:0000256" key="12">
    <source>
        <dbReference type="SAM" id="SignalP"/>
    </source>
</evidence>
<evidence type="ECO:0000256" key="9">
    <source>
        <dbReference type="ARBA" id="ARBA00023180"/>
    </source>
</evidence>
<evidence type="ECO:0000256" key="6">
    <source>
        <dbReference type="ARBA" id="ARBA00022989"/>
    </source>
</evidence>
<proteinExistence type="inferred from homology"/>
<evidence type="ECO:0000256" key="10">
    <source>
        <dbReference type="SAM" id="MobiDB-lite"/>
    </source>
</evidence>
<keyword evidence="5" id="KW-0677">Repeat</keyword>
<evidence type="ECO:0000313" key="15">
    <source>
        <dbReference type="RefSeq" id="XP_032830211.1"/>
    </source>
</evidence>
<keyword evidence="6 11" id="KW-1133">Transmembrane helix</keyword>
<dbReference type="Pfam" id="PF00041">
    <property type="entry name" value="fn3"/>
    <property type="match status" value="1"/>
</dbReference>
<dbReference type="InterPro" id="IPR013783">
    <property type="entry name" value="Ig-like_fold"/>
</dbReference>
<dbReference type="InterPro" id="IPR052672">
    <property type="entry name" value="Type1_Cytokine_Rcpt_Type2"/>
</dbReference>
<keyword evidence="7 11" id="KW-0472">Membrane</keyword>
<feature type="chain" id="PRO_5042563494" evidence="12">
    <location>
        <begin position="20"/>
        <end position="831"/>
    </location>
</feature>
<keyword evidence="9" id="KW-0325">Glycoprotein</keyword>
<evidence type="ECO:0000256" key="2">
    <source>
        <dbReference type="ARBA" id="ARBA00008921"/>
    </source>
</evidence>
<sequence>MHHAWILIVVAILLMETNCQGPDCDVEPQDIVVPLGVPVNATCLLRVPTDPVSLHWQLGSKQIHSELSVSTRPGTLSVSLSGLALSPPSGHNLLCFKEDRMCYGTVVYVGEPPVPPMSVSCETPDLKSLSCVWKPGNRTHVGKFTPNYTLTYSSGNRSVTVDATETGRVVELLDRLSGFSITVTTQNRLGVATATEMFPTAMHALRPPPPQELKVEGVGGSDPPALNVSWLMTPHLSDVALNFEACAFISGSDRPLCAELPMSPPWADSARGTRPQLLLSPVPPYTALSVRLHTRGPVAGPRQWGPWGDPFALRSPSAVPLVTPDLWRMVSITTAGDKMAAIMWKAIGDTEARGKVRSYCLCLSSAPGTDKECHKFPSPPVNGWPLPPGATLPVAVTITVTNEAGASPPATVVITPRDYSTESVLAERIVGTSSSPSSSLPSSLSSPSLVLSWPPHPSPCGLVVQWSIATETGGHPCLVAIGNISRHSNIMSRTYWKRIGPNSTRATLNAEDELESYVRYAVCVYACAHNEFTLIKAAHTYLQEGTPVGTPAISVTDVSEQSVTLSWEPVPVLELRGFLTEYRLTWNEDRGIPRSISVPDTALRVLTVLQLSPRTQYWFTMAALTVQGAGPEGDPRPILTKVSSVDPARIIVPVCLSITVGIILAVILCYHRQRLKNAFWQPIPSLFNLTWLRELVETKTRPVSLSPPMLPCFTDVDPCSLEIVSSYPQSPVSPVSSCVYGYKLEETQGDTETLVDTDTHGRDTEMHAGDTEMRAGDTGVLYSIISRDSTTPAIGVVGSEVLEEEREESDGFTADPTCLPVSSYLPQRTSS</sequence>
<evidence type="ECO:0000256" key="8">
    <source>
        <dbReference type="ARBA" id="ARBA00023170"/>
    </source>
</evidence>
<dbReference type="AlphaFoldDB" id="A0AAJ7XDA3"/>
<feature type="signal peptide" evidence="12">
    <location>
        <begin position="1"/>
        <end position="19"/>
    </location>
</feature>
<keyword evidence="4 12" id="KW-0732">Signal</keyword>
<keyword evidence="3 11" id="KW-0812">Transmembrane</keyword>
<dbReference type="Gene3D" id="2.60.40.10">
    <property type="entry name" value="Immunoglobulins"/>
    <property type="match status" value="2"/>
</dbReference>
<evidence type="ECO:0000256" key="7">
    <source>
        <dbReference type="ARBA" id="ARBA00023136"/>
    </source>
</evidence>
<dbReference type="PROSITE" id="PS50853">
    <property type="entry name" value="FN3"/>
    <property type="match status" value="2"/>
</dbReference>
<evidence type="ECO:0000256" key="11">
    <source>
        <dbReference type="SAM" id="Phobius"/>
    </source>
</evidence>
<dbReference type="InterPro" id="IPR003961">
    <property type="entry name" value="FN3_dom"/>
</dbReference>
<dbReference type="GO" id="GO:0005886">
    <property type="term" value="C:plasma membrane"/>
    <property type="evidence" value="ECO:0007669"/>
    <property type="project" value="UniProtKB-ARBA"/>
</dbReference>
<evidence type="ECO:0000313" key="14">
    <source>
        <dbReference type="Proteomes" id="UP001318040"/>
    </source>
</evidence>
<accession>A0AAJ7XDA3</accession>
<keyword evidence="8" id="KW-0675">Receptor</keyword>
<reference evidence="15" key="1">
    <citation type="submission" date="2025-08" db="UniProtKB">
        <authorList>
            <consortium name="RefSeq"/>
        </authorList>
    </citation>
    <scope>IDENTIFICATION</scope>
    <source>
        <tissue evidence="15">Sperm</tissue>
    </source>
</reference>
<keyword evidence="14" id="KW-1185">Reference proteome</keyword>
<feature type="transmembrane region" description="Helical" evidence="11">
    <location>
        <begin position="650"/>
        <end position="670"/>
    </location>
</feature>
<feature type="domain" description="Fibronectin type-III" evidence="13">
    <location>
        <begin position="115"/>
        <end position="208"/>
    </location>
</feature>
<feature type="domain" description="Fibronectin type-III" evidence="13">
    <location>
        <begin position="547"/>
        <end position="643"/>
    </location>
</feature>
<comment type="subcellular location">
    <subcellularLocation>
        <location evidence="1">Membrane</location>
        <topology evidence="1">Single-pass type I membrane protein</topology>
    </subcellularLocation>
</comment>
<gene>
    <name evidence="15" type="primary">LOC116953974</name>
</gene>
<dbReference type="PANTHER" id="PTHR48423">
    <property type="entry name" value="INTERLEUKIN-27 RECEPTOR SUBUNIT ALPHA"/>
    <property type="match status" value="1"/>
</dbReference>
<dbReference type="Pfam" id="PF25552">
    <property type="entry name" value="LIFR_D4"/>
    <property type="match status" value="1"/>
</dbReference>